<dbReference type="PRINTS" id="PR00743">
    <property type="entry name" value="GLHYDRLASE36"/>
</dbReference>
<evidence type="ECO:0000313" key="3">
    <source>
        <dbReference type="EMBL" id="QLD10777.1"/>
    </source>
</evidence>
<accession>A0A7D5IRN7</accession>
<evidence type="ECO:0000256" key="2">
    <source>
        <dbReference type="ARBA" id="ARBA00023295"/>
    </source>
</evidence>
<gene>
    <name evidence="3" type="ORF">HW566_02660</name>
</gene>
<dbReference type="EMBL" id="CP058316">
    <property type="protein sequence ID" value="QLD10777.1"/>
    <property type="molecule type" value="Genomic_DNA"/>
</dbReference>
<dbReference type="InterPro" id="IPR002252">
    <property type="entry name" value="Glyco_hydro_36"/>
</dbReference>
<dbReference type="PANTHER" id="PTHR43053:SF3">
    <property type="entry name" value="ALPHA-GALACTOSIDASE C-RELATED"/>
    <property type="match status" value="1"/>
</dbReference>
<reference evidence="3 4" key="1">
    <citation type="submission" date="2020-06" db="EMBL/GenBank/DDBJ databases">
        <authorList>
            <person name="Jo H."/>
        </authorList>
    </citation>
    <scope>NUCLEOTIDE SEQUENCE [LARGE SCALE GENOMIC DNA]</scope>
    <source>
        <strain evidence="3 4">I46</strain>
    </source>
</reference>
<dbReference type="CDD" id="cd14791">
    <property type="entry name" value="GH36"/>
    <property type="match status" value="1"/>
</dbReference>
<dbReference type="InterPro" id="IPR017853">
    <property type="entry name" value="GH"/>
</dbReference>
<organism evidence="3 4">
    <name type="scientific">Microbacterium oleivorans</name>
    <dbReference type="NCBI Taxonomy" id="273677"/>
    <lineage>
        <taxon>Bacteria</taxon>
        <taxon>Bacillati</taxon>
        <taxon>Actinomycetota</taxon>
        <taxon>Actinomycetes</taxon>
        <taxon>Micrococcales</taxon>
        <taxon>Microbacteriaceae</taxon>
        <taxon>Microbacterium</taxon>
    </lineage>
</organism>
<name>A0A7D5IRN7_9MICO</name>
<sequence length="698" mass="75296">MTIDAPSTEGRIIDSLVAPAPVTPAPIVASPDGPAALSALFGSSVFGRAEVALTELFTSREQRARTSQAYVRSAVGQRLRIIDVVADAGGDVAVVTQRDEVTGLLVTTTVIRVPGRSAVRVETSVTNTSAEPVVLTAVVTAALGFGRDQDDLDGFALGTARSEWLAENRWERVAVRRLLPGTDLALHGQDGRGRAGFTSHGAWSSGEWVPVGYLVDDVTGQALAWQIETSAGWHVDLSQTRQGGVLSLLGPTDLEHGFAHELAPGETFEAVPVALAVGVGGVDDAIAELTALRRSRRPDARDEPLPVVYNDFMNTLMGQPSTEALEPLIDAAAEDGAEVFCIDAGWFADPAIGDWWATVGEWREADARFSGGLRALTRRIRSHGMRVGIWLEPEVVGAQSPAAQKLPEAAFFHRFGTRVREHDRFHLDFRHPAARAHLDATIDALVADHDVSYLKLDYNINAGAGTEDDATTAAAGLLAHTRAFRDWLAQVQRRHPGLQMENCSSGAMRADYALLSVTHLQSTSDQQDFALYPPIAASAPMAIAPEQCGNWAYPAAGMDLEETAFTLVTGLSGRLYLSGFLHELHGDQRELVREAVRVHRGMREGLRDAEPFWPLGLPAWDDPLVCLGLRSDDHDDVFVWDRGDAAASVIVPGLTGEPHPLFPAWDGWNVEATPDGLAVRTIAGRTARVIRIVRAENR</sequence>
<dbReference type="SUPFAM" id="SSF51445">
    <property type="entry name" value="(Trans)glycosidases"/>
    <property type="match status" value="1"/>
</dbReference>
<dbReference type="Pfam" id="PF02065">
    <property type="entry name" value="Melibiase"/>
    <property type="match status" value="1"/>
</dbReference>
<dbReference type="Proteomes" id="UP000509638">
    <property type="component" value="Chromosome"/>
</dbReference>
<dbReference type="Gene3D" id="3.20.20.70">
    <property type="entry name" value="Aldolase class I"/>
    <property type="match status" value="1"/>
</dbReference>
<dbReference type="GO" id="GO:0004557">
    <property type="term" value="F:alpha-galactosidase activity"/>
    <property type="evidence" value="ECO:0007669"/>
    <property type="project" value="InterPro"/>
</dbReference>
<dbReference type="InterPro" id="IPR013785">
    <property type="entry name" value="Aldolase_TIM"/>
</dbReference>
<evidence type="ECO:0000313" key="4">
    <source>
        <dbReference type="Proteomes" id="UP000509638"/>
    </source>
</evidence>
<dbReference type="RefSeq" id="WP_178010172.1">
    <property type="nucleotide sequence ID" value="NZ_CP058316.1"/>
</dbReference>
<dbReference type="Gene3D" id="2.70.98.60">
    <property type="entry name" value="alpha-galactosidase from lactobacil brevis"/>
    <property type="match status" value="1"/>
</dbReference>
<evidence type="ECO:0000256" key="1">
    <source>
        <dbReference type="ARBA" id="ARBA00022801"/>
    </source>
</evidence>
<proteinExistence type="predicted"/>
<dbReference type="InterPro" id="IPR050985">
    <property type="entry name" value="Alpha-glycosidase_related"/>
</dbReference>
<dbReference type="PANTHER" id="PTHR43053">
    <property type="entry name" value="GLYCOSIDASE FAMILY 31"/>
    <property type="match status" value="1"/>
</dbReference>
<dbReference type="GO" id="GO:0016052">
    <property type="term" value="P:carbohydrate catabolic process"/>
    <property type="evidence" value="ECO:0007669"/>
    <property type="project" value="InterPro"/>
</dbReference>
<dbReference type="InterPro" id="IPR038417">
    <property type="entry name" value="Alpga-gal_N_sf"/>
</dbReference>
<dbReference type="AlphaFoldDB" id="A0A7D5IRN7"/>
<keyword evidence="1" id="KW-0378">Hydrolase</keyword>
<protein>
    <submittedName>
        <fullName evidence="3">Alpha-galactosidase</fullName>
    </submittedName>
</protein>
<keyword evidence="2" id="KW-0326">Glycosidase</keyword>